<comment type="caution">
    <text evidence="2">The sequence shown here is derived from an EMBL/GenBank/DDBJ whole genome shotgun (WGS) entry which is preliminary data.</text>
</comment>
<name>A0A1S2MYV4_9MICC</name>
<dbReference type="GO" id="GO:0043571">
    <property type="term" value="P:maintenance of CRISPR repeat elements"/>
    <property type="evidence" value="ECO:0007669"/>
    <property type="project" value="InterPro"/>
</dbReference>
<evidence type="ECO:0000313" key="3">
    <source>
        <dbReference type="Proteomes" id="UP000179540"/>
    </source>
</evidence>
<dbReference type="Pfam" id="PF09704">
    <property type="entry name" value="Cas_Cas5d"/>
    <property type="match status" value="1"/>
</dbReference>
<dbReference type="GO" id="GO:0051607">
    <property type="term" value="P:defense response to virus"/>
    <property type="evidence" value="ECO:0007669"/>
    <property type="project" value="UniProtKB-KW"/>
</dbReference>
<dbReference type="EMBL" id="MODZ01000008">
    <property type="protein sequence ID" value="OIJ35508.1"/>
    <property type="molecule type" value="Genomic_DNA"/>
</dbReference>
<dbReference type="InterPro" id="IPR010147">
    <property type="entry name" value="CRISPR-assoc_prot_CasD"/>
</dbReference>
<dbReference type="AlphaFoldDB" id="A0A1S2MYV4"/>
<dbReference type="Gene3D" id="3.30.70.2660">
    <property type="match status" value="1"/>
</dbReference>
<evidence type="ECO:0000256" key="1">
    <source>
        <dbReference type="ARBA" id="ARBA00023118"/>
    </source>
</evidence>
<dbReference type="NCBIfam" id="TIGR01868">
    <property type="entry name" value="casD_Cas5e"/>
    <property type="match status" value="1"/>
</dbReference>
<dbReference type="OrthoDB" id="3189549at2"/>
<reference evidence="2 3" key="1">
    <citation type="submission" date="2016-10" db="EMBL/GenBank/DDBJ databases">
        <title>Draft genome sequence of strain LCT isolated from the Shenzhou X spacecraft of China.</title>
        <authorList>
            <person name="Huang B."/>
        </authorList>
    </citation>
    <scope>NUCLEOTIDE SEQUENCE [LARGE SCALE GENOMIC DNA]</scope>
    <source>
        <strain evidence="2 3">LCT-H5</strain>
    </source>
</reference>
<dbReference type="RefSeq" id="WP_075515019.1">
    <property type="nucleotide sequence ID" value="NZ_MODZ01000008.1"/>
</dbReference>
<dbReference type="CDD" id="cd09645">
    <property type="entry name" value="Cas5_I-E"/>
    <property type="match status" value="1"/>
</dbReference>
<keyword evidence="1" id="KW-0051">Antiviral defense</keyword>
<accession>A0A1S2MYV4</accession>
<evidence type="ECO:0000313" key="2">
    <source>
        <dbReference type="EMBL" id="OIJ35508.1"/>
    </source>
</evidence>
<dbReference type="GO" id="GO:0003723">
    <property type="term" value="F:RNA binding"/>
    <property type="evidence" value="ECO:0007669"/>
    <property type="project" value="InterPro"/>
</dbReference>
<organism evidence="2 3">
    <name type="scientific">Rothia kristinae</name>
    <dbReference type="NCBI Taxonomy" id="37923"/>
    <lineage>
        <taxon>Bacteria</taxon>
        <taxon>Bacillati</taxon>
        <taxon>Actinomycetota</taxon>
        <taxon>Actinomycetes</taxon>
        <taxon>Micrococcales</taxon>
        <taxon>Micrococcaceae</taxon>
        <taxon>Rothia</taxon>
    </lineage>
</organism>
<dbReference type="Proteomes" id="UP000179540">
    <property type="component" value="Unassembled WGS sequence"/>
</dbReference>
<dbReference type="InterPro" id="IPR021124">
    <property type="entry name" value="CRISPR-assoc_prot_Cas5"/>
</dbReference>
<protein>
    <submittedName>
        <fullName evidence="2">Type I-E CRISPR-associated protein Cas5/CasD</fullName>
    </submittedName>
</protein>
<gene>
    <name evidence="2" type="ORF">BK826_07125</name>
</gene>
<sequence>MRTLLLKFKAPLQSWAADSRYRTRDAGTAPTKSGVLGLLAAAQGRRRSEPITDLAGLSFGVRTDQPGTLQRDFQTAVDWRKGPPGSLVYRYYLADAVFLAAVAGSDELIENLHGAVRSPQFPLFLGRRSCPANPDLVVGTRDGGVRENLCAEPWMAAEWYRRRQPQHLSLALHRDAAEGEAGDDRRDVPLSFDPGHREYSWRRVVAESLPVENPLGRPVAADPYLEAVTTP</sequence>
<dbReference type="NCBIfam" id="TIGR02593">
    <property type="entry name" value="CRISPR_cas5"/>
    <property type="match status" value="1"/>
</dbReference>
<dbReference type="InterPro" id="IPR013422">
    <property type="entry name" value="CRISPR-assoc_prot_Cas5_N"/>
</dbReference>
<proteinExistence type="predicted"/>